<feature type="region of interest" description="Disordered" evidence="1">
    <location>
        <begin position="248"/>
        <end position="286"/>
    </location>
</feature>
<feature type="compositionally biased region" description="Basic and acidic residues" evidence="1">
    <location>
        <begin position="470"/>
        <end position="482"/>
    </location>
</feature>
<comment type="caution">
    <text evidence="2">The sequence shown here is derived from an EMBL/GenBank/DDBJ whole genome shotgun (WGS) entry which is preliminary data.</text>
</comment>
<dbReference type="EMBL" id="JASPKY010000957">
    <property type="protein sequence ID" value="KAK9679905.1"/>
    <property type="molecule type" value="Genomic_DNA"/>
</dbReference>
<name>A0AAW1HTP6_POPJA</name>
<evidence type="ECO:0000256" key="1">
    <source>
        <dbReference type="SAM" id="MobiDB-lite"/>
    </source>
</evidence>
<accession>A0AAW1HTP6</accession>
<feature type="region of interest" description="Disordered" evidence="1">
    <location>
        <begin position="470"/>
        <end position="642"/>
    </location>
</feature>
<protein>
    <submittedName>
        <fullName evidence="2">Uncharacterized protein</fullName>
    </submittedName>
</protein>
<feature type="compositionally biased region" description="Low complexity" evidence="1">
    <location>
        <begin position="507"/>
        <end position="527"/>
    </location>
</feature>
<feature type="compositionally biased region" description="Polar residues" evidence="1">
    <location>
        <begin position="270"/>
        <end position="286"/>
    </location>
</feature>
<sequence>MHIQSSHETFTKEPLFLLTITENDRERILKKGLVVRIGKDDIQSACSKTTTNHTSHSTTTKITIDLAHRVLVQKQQRIILVIQLPRKITIDLAPSPTNGKSIGELNSQSTKLPKTSLPCFKSTSLVLNTIKIEQLRTDTEKQSNDLDVKSKIHNQLEALKKLYEDVYSDSEADTEVQNFMSKSLNSDSKIDEECSSVLSGSWSRVSALKNISNYNNVNVKSRNRTRTNLHAQLEKDLDRMQINTNIDLKHSLREQSKTEGKLQSIHESKGNGQLSNSLTRSSTLASKTTNNDNLKFQVKKLSSPGLVGKNVMTKQVFCDTKHEDDLVANGKTFSERNIAKKGSLEKQKHRKLEGISTQGIRNKSPHKEVLRQPKKSEMAYFGVPPSPKLIKQDNKKSKLSEKPDLLQFHENKKEAVHIGQKNHIYENVENVKKQSTLSRKKREFDSNILEELTKAADQILQAVNDYANEDSRHKLSADEEERRKKHRHPLDTISETKSWKQNKADQTRTSQQQSKTSTKTKIRQTSSNSSIESVNKDVRRTSTVHKSTSSVDQKIKRKTTNNDNAAVKANTKARRLQRASSREALLQSHGSSSEDLPAVIEVPIRKHRLARKNKSNSLGSNSTESKTVLTNSSKKREDKEHRKLDVEGMPSSTYDRLRQYIHYAGLTNDSNIFNVRKKEVNVSYSQKFHSSFQFCDIFD</sequence>
<organism evidence="2 3">
    <name type="scientific">Popillia japonica</name>
    <name type="common">Japanese beetle</name>
    <dbReference type="NCBI Taxonomy" id="7064"/>
    <lineage>
        <taxon>Eukaryota</taxon>
        <taxon>Metazoa</taxon>
        <taxon>Ecdysozoa</taxon>
        <taxon>Arthropoda</taxon>
        <taxon>Hexapoda</taxon>
        <taxon>Insecta</taxon>
        <taxon>Pterygota</taxon>
        <taxon>Neoptera</taxon>
        <taxon>Endopterygota</taxon>
        <taxon>Coleoptera</taxon>
        <taxon>Polyphaga</taxon>
        <taxon>Scarabaeiformia</taxon>
        <taxon>Scarabaeidae</taxon>
        <taxon>Rutelinae</taxon>
        <taxon>Popillia</taxon>
    </lineage>
</organism>
<reference evidence="2 3" key="1">
    <citation type="journal article" date="2024" name="BMC Genomics">
        <title>De novo assembly and annotation of Popillia japonica's genome with initial clues to its potential as an invasive pest.</title>
        <authorList>
            <person name="Cucini C."/>
            <person name="Boschi S."/>
            <person name="Funari R."/>
            <person name="Cardaioli E."/>
            <person name="Iannotti N."/>
            <person name="Marturano G."/>
            <person name="Paoli F."/>
            <person name="Bruttini M."/>
            <person name="Carapelli A."/>
            <person name="Frati F."/>
            <person name="Nardi F."/>
        </authorList>
    </citation>
    <scope>NUCLEOTIDE SEQUENCE [LARGE SCALE GENOMIC DNA]</scope>
    <source>
        <strain evidence="2">DMR45628</strain>
    </source>
</reference>
<feature type="region of interest" description="Disordered" evidence="1">
    <location>
        <begin position="340"/>
        <end position="372"/>
    </location>
</feature>
<evidence type="ECO:0000313" key="2">
    <source>
        <dbReference type="EMBL" id="KAK9679905.1"/>
    </source>
</evidence>
<proteinExistence type="predicted"/>
<feature type="compositionally biased region" description="Basic and acidic residues" evidence="1">
    <location>
        <begin position="248"/>
        <end position="269"/>
    </location>
</feature>
<dbReference type="Proteomes" id="UP001458880">
    <property type="component" value="Unassembled WGS sequence"/>
</dbReference>
<gene>
    <name evidence="2" type="ORF">QE152_g39566</name>
</gene>
<dbReference type="AlphaFoldDB" id="A0AAW1HTP6"/>
<evidence type="ECO:0000313" key="3">
    <source>
        <dbReference type="Proteomes" id="UP001458880"/>
    </source>
</evidence>
<feature type="compositionally biased region" description="Basic residues" evidence="1">
    <location>
        <begin position="605"/>
        <end position="614"/>
    </location>
</feature>
<feature type="compositionally biased region" description="Polar residues" evidence="1">
    <location>
        <begin position="615"/>
        <end position="632"/>
    </location>
</feature>
<keyword evidence="3" id="KW-1185">Reference proteome</keyword>